<name>A0A7R8ZVC1_9CRUS</name>
<protein>
    <submittedName>
        <fullName evidence="1">Uncharacterized protein</fullName>
    </submittedName>
</protein>
<reference evidence="1" key="1">
    <citation type="submission" date="2020-11" db="EMBL/GenBank/DDBJ databases">
        <authorList>
            <person name="Tran Van P."/>
        </authorList>
    </citation>
    <scope>NUCLEOTIDE SEQUENCE</scope>
</reference>
<dbReference type="AlphaFoldDB" id="A0A7R8ZVC1"/>
<accession>A0A7R8ZVC1</accession>
<evidence type="ECO:0000313" key="1">
    <source>
        <dbReference type="EMBL" id="CAD7233074.1"/>
    </source>
</evidence>
<organism evidence="1">
    <name type="scientific">Cyprideis torosa</name>
    <dbReference type="NCBI Taxonomy" id="163714"/>
    <lineage>
        <taxon>Eukaryota</taxon>
        <taxon>Metazoa</taxon>
        <taxon>Ecdysozoa</taxon>
        <taxon>Arthropoda</taxon>
        <taxon>Crustacea</taxon>
        <taxon>Oligostraca</taxon>
        <taxon>Ostracoda</taxon>
        <taxon>Podocopa</taxon>
        <taxon>Podocopida</taxon>
        <taxon>Cytherocopina</taxon>
        <taxon>Cytheroidea</taxon>
        <taxon>Cytherideidae</taxon>
        <taxon>Cyprideis</taxon>
    </lineage>
</organism>
<gene>
    <name evidence="1" type="ORF">CTOB1V02_LOCUS10898</name>
</gene>
<sequence>MGILWDWMNWELRAGGMSISPDSGCARSIEVWLGATAGDRTGQNDGLPSVIRMPTLIEIRKILEFETTIGKATKNNFNMYRAQGWLMDCSFCVLHTAIP</sequence>
<dbReference type="EMBL" id="OB665598">
    <property type="protein sequence ID" value="CAD7233074.1"/>
    <property type="molecule type" value="Genomic_DNA"/>
</dbReference>
<proteinExistence type="predicted"/>